<keyword evidence="12" id="KW-1185">Reference proteome</keyword>
<dbReference type="Gene3D" id="3.20.20.70">
    <property type="entry name" value="Aldolase class I"/>
    <property type="match status" value="1"/>
</dbReference>
<keyword evidence="11" id="KW-0456">Lyase</keyword>
<dbReference type="InterPro" id="IPR012838">
    <property type="entry name" value="PFL1_activating"/>
</dbReference>
<dbReference type="CDD" id="cd01335">
    <property type="entry name" value="Radical_SAM"/>
    <property type="match status" value="1"/>
</dbReference>
<dbReference type="PROSITE" id="PS51918">
    <property type="entry name" value="RADICAL_SAM"/>
    <property type="match status" value="1"/>
</dbReference>
<comment type="function">
    <text evidence="9">Activation of pyruvate formate-lyase under anaerobic conditions by generation of an organic free radical, using S-adenosylmethionine and reduced flavodoxin as cosubstrates to produce 5'-deoxy-adenosine.</text>
</comment>
<dbReference type="GO" id="GO:0005737">
    <property type="term" value="C:cytoplasm"/>
    <property type="evidence" value="ECO:0007669"/>
    <property type="project" value="UniProtKB-SubCell"/>
</dbReference>
<keyword evidence="8 9" id="KW-0411">Iron-sulfur</keyword>
<keyword evidence="4 9" id="KW-0949">S-adenosyl-L-methionine</keyword>
<evidence type="ECO:0000313" key="12">
    <source>
        <dbReference type="Proteomes" id="UP000366872"/>
    </source>
</evidence>
<dbReference type="SFLD" id="SFLDG01066">
    <property type="entry name" value="organic_radical-activating_enz"/>
    <property type="match status" value="1"/>
</dbReference>
<dbReference type="PROSITE" id="PS01087">
    <property type="entry name" value="RADICAL_ACTIVATING"/>
    <property type="match status" value="1"/>
</dbReference>
<name>A0A6C2U5L6_PONDE</name>
<dbReference type="GO" id="GO:0016829">
    <property type="term" value="F:lyase activity"/>
    <property type="evidence" value="ECO:0007669"/>
    <property type="project" value="UniProtKB-KW"/>
</dbReference>
<evidence type="ECO:0000259" key="10">
    <source>
        <dbReference type="PROSITE" id="PS51918"/>
    </source>
</evidence>
<evidence type="ECO:0000256" key="7">
    <source>
        <dbReference type="ARBA" id="ARBA00023004"/>
    </source>
</evidence>
<evidence type="ECO:0000256" key="6">
    <source>
        <dbReference type="ARBA" id="ARBA00023002"/>
    </source>
</evidence>
<evidence type="ECO:0000313" key="11">
    <source>
        <dbReference type="EMBL" id="VGO14831.1"/>
    </source>
</evidence>
<dbReference type="InterPro" id="IPR013785">
    <property type="entry name" value="Aldolase_TIM"/>
</dbReference>
<dbReference type="AlphaFoldDB" id="A0A6C2U5L6"/>
<keyword evidence="7 9" id="KW-0408">Iron</keyword>
<sequence length="242" mass="27568">MRGRVGAYESCGTVDGPGLRFIVFFQGCPMRCLYCHNPESWDFSAGEEVTAGEVFGEIRKYKNFMRTSGGGVTFSGGEPLSRPRFLEALLTLCKEEGIHTVVDTSGFTQLTDTVKRIVELTDLFLLDVKCVNANMHQIITGETNSKTFAFAELLAEWGKPVILRYVFVPQLNDRVHLMRKLAKWAVDLGNIEKVELLPFHKMGEWKWKKHGLPYRLSETRVPEPEEIEHFADIFRKYGLTVE</sequence>
<evidence type="ECO:0000256" key="5">
    <source>
        <dbReference type="ARBA" id="ARBA00022723"/>
    </source>
</evidence>
<dbReference type="SFLD" id="SFLDS00029">
    <property type="entry name" value="Radical_SAM"/>
    <property type="match status" value="1"/>
</dbReference>
<dbReference type="InterPro" id="IPR001989">
    <property type="entry name" value="Radical_activat_CS"/>
</dbReference>
<dbReference type="NCBIfam" id="TIGR02493">
    <property type="entry name" value="PFLA"/>
    <property type="match status" value="1"/>
</dbReference>
<comment type="function">
    <text evidence="1">Activation of pyruvate formate-lyase 1 under anaerobic conditions by generation of an organic free radical, using S-adenosylmethionine and reduced flavodoxin as cosubstrates to produce 5'-deoxy-adenosine.</text>
</comment>
<evidence type="ECO:0000256" key="3">
    <source>
        <dbReference type="ARBA" id="ARBA00022485"/>
    </source>
</evidence>
<dbReference type="EC" id="1.97.1.4" evidence="9"/>
<reference evidence="11 12" key="1">
    <citation type="submission" date="2019-04" db="EMBL/GenBank/DDBJ databases">
        <authorList>
            <person name="Van Vliet M D."/>
        </authorList>
    </citation>
    <scope>NUCLEOTIDE SEQUENCE [LARGE SCALE GENOMIC DNA]</scope>
    <source>
        <strain evidence="11 12">F1</strain>
    </source>
</reference>
<dbReference type="GO" id="GO:0051539">
    <property type="term" value="F:4 iron, 4 sulfur cluster binding"/>
    <property type="evidence" value="ECO:0007669"/>
    <property type="project" value="UniProtKB-UniRule"/>
</dbReference>
<evidence type="ECO:0000256" key="1">
    <source>
        <dbReference type="ARBA" id="ARBA00002918"/>
    </source>
</evidence>
<keyword evidence="3 9" id="KW-0004">4Fe-4S</keyword>
<comment type="similarity">
    <text evidence="2 9">Belongs to the organic radical-activating enzymes family.</text>
</comment>
<dbReference type="GO" id="GO:0043365">
    <property type="term" value="F:[formate-C-acetyltransferase]-activating enzyme activity"/>
    <property type="evidence" value="ECO:0007669"/>
    <property type="project" value="UniProtKB-UniRule"/>
</dbReference>
<dbReference type="Proteomes" id="UP000366872">
    <property type="component" value="Unassembled WGS sequence"/>
</dbReference>
<protein>
    <recommendedName>
        <fullName evidence="9">Pyruvate formate-lyase-activating enzyme</fullName>
        <ecNumber evidence="9">1.97.1.4</ecNumber>
    </recommendedName>
</protein>
<organism evidence="11 12">
    <name type="scientific">Pontiella desulfatans</name>
    <dbReference type="NCBI Taxonomy" id="2750659"/>
    <lineage>
        <taxon>Bacteria</taxon>
        <taxon>Pseudomonadati</taxon>
        <taxon>Kiritimatiellota</taxon>
        <taxon>Kiritimatiellia</taxon>
        <taxon>Kiritimatiellales</taxon>
        <taxon>Pontiellaceae</taxon>
        <taxon>Pontiella</taxon>
    </lineage>
</organism>
<keyword evidence="6 9" id="KW-0560">Oxidoreductase</keyword>
<proteinExistence type="inferred from homology"/>
<evidence type="ECO:0000256" key="8">
    <source>
        <dbReference type="ARBA" id="ARBA00023014"/>
    </source>
</evidence>
<dbReference type="InterPro" id="IPR034457">
    <property type="entry name" value="Organic_radical-activating"/>
</dbReference>
<dbReference type="GO" id="GO:0046872">
    <property type="term" value="F:metal ion binding"/>
    <property type="evidence" value="ECO:0007669"/>
    <property type="project" value="UniProtKB-UniRule"/>
</dbReference>
<comment type="catalytic activity">
    <reaction evidence="9">
        <text>glycyl-[formate C-acetyltransferase] + reduced [flavodoxin] + S-adenosyl-L-methionine = glycin-2-yl radical-[formate C-acetyltransferase] + semiquinone [flavodoxin] + 5'-deoxyadenosine + L-methionine + H(+)</text>
        <dbReference type="Rhea" id="RHEA:19225"/>
        <dbReference type="Rhea" id="RHEA-COMP:10622"/>
        <dbReference type="Rhea" id="RHEA-COMP:12190"/>
        <dbReference type="Rhea" id="RHEA-COMP:12191"/>
        <dbReference type="Rhea" id="RHEA-COMP:14480"/>
        <dbReference type="ChEBI" id="CHEBI:15378"/>
        <dbReference type="ChEBI" id="CHEBI:17319"/>
        <dbReference type="ChEBI" id="CHEBI:29947"/>
        <dbReference type="ChEBI" id="CHEBI:32722"/>
        <dbReference type="ChEBI" id="CHEBI:57618"/>
        <dbReference type="ChEBI" id="CHEBI:57844"/>
        <dbReference type="ChEBI" id="CHEBI:59789"/>
        <dbReference type="ChEBI" id="CHEBI:140311"/>
        <dbReference type="EC" id="1.97.1.4"/>
    </reaction>
</comment>
<keyword evidence="5 9" id="KW-0479">Metal-binding</keyword>
<gene>
    <name evidence="11" type="primary">pflA</name>
    <name evidence="11" type="ORF">PDESU_03400</name>
</gene>
<accession>A0A6C2U5L6</accession>
<keyword evidence="9" id="KW-0963">Cytoplasm</keyword>
<dbReference type="InterPro" id="IPR058240">
    <property type="entry name" value="rSAM_sf"/>
</dbReference>
<evidence type="ECO:0000256" key="2">
    <source>
        <dbReference type="ARBA" id="ARBA00009777"/>
    </source>
</evidence>
<evidence type="ECO:0000256" key="9">
    <source>
        <dbReference type="RuleBase" id="RU362053"/>
    </source>
</evidence>
<dbReference type="EMBL" id="CAAHFG010000002">
    <property type="protein sequence ID" value="VGO14831.1"/>
    <property type="molecule type" value="Genomic_DNA"/>
</dbReference>
<dbReference type="PANTHER" id="PTHR30352">
    <property type="entry name" value="PYRUVATE FORMATE-LYASE-ACTIVATING ENZYME"/>
    <property type="match status" value="1"/>
</dbReference>
<evidence type="ECO:0000256" key="4">
    <source>
        <dbReference type="ARBA" id="ARBA00022691"/>
    </source>
</evidence>
<dbReference type="SUPFAM" id="SSF102114">
    <property type="entry name" value="Radical SAM enzymes"/>
    <property type="match status" value="1"/>
</dbReference>
<comment type="subcellular location">
    <subcellularLocation>
        <location evidence="9">Cytoplasm</location>
    </subcellularLocation>
</comment>
<dbReference type="PANTHER" id="PTHR30352:SF5">
    <property type="entry name" value="PYRUVATE FORMATE-LYASE 1-ACTIVATING ENZYME"/>
    <property type="match status" value="1"/>
</dbReference>
<comment type="cofactor">
    <cofactor evidence="9">
        <name>[4Fe-4S] cluster</name>
        <dbReference type="ChEBI" id="CHEBI:49883"/>
    </cofactor>
    <text evidence="9">Binds 1 [4Fe-4S] cluster. The cluster is coordinated with 3 cysteines and an exchangeable S-adenosyl-L-methionine.</text>
</comment>
<keyword evidence="11" id="KW-0670">Pyruvate</keyword>
<dbReference type="Pfam" id="PF04055">
    <property type="entry name" value="Radical_SAM"/>
    <property type="match status" value="1"/>
</dbReference>
<feature type="domain" description="Radical SAM core" evidence="10">
    <location>
        <begin position="14"/>
        <end position="240"/>
    </location>
</feature>
<dbReference type="InterPro" id="IPR007197">
    <property type="entry name" value="rSAM"/>
</dbReference>